<dbReference type="EMBL" id="AHIE01000017">
    <property type="protein sequence ID" value="EHU00492.1"/>
    <property type="molecule type" value="Genomic_DNA"/>
</dbReference>
<dbReference type="Proteomes" id="UP000005050">
    <property type="component" value="Unassembled WGS sequence"/>
</dbReference>
<dbReference type="AlphaFoldDB" id="H3RDQ3"/>
<reference evidence="1 2" key="1">
    <citation type="journal article" date="2012" name="Mol. Microbiol.">
        <title>The genetic and structural basis of two distinct terminal side branch residues in stewartan and amylovoran exopolysaccharides and their potential role in host adaptation.</title>
        <authorList>
            <person name="Wang X."/>
            <person name="Yang F."/>
            <person name="von Bodman S.B."/>
        </authorList>
    </citation>
    <scope>NUCLEOTIDE SEQUENCE [LARGE SCALE GENOMIC DNA]</scope>
    <source>
        <strain evidence="1 2">DC283</strain>
    </source>
</reference>
<comment type="caution">
    <text evidence="1">The sequence shown here is derived from an EMBL/GenBank/DDBJ whole genome shotgun (WGS) entry which is preliminary data.</text>
</comment>
<proteinExistence type="predicted"/>
<dbReference type="STRING" id="660596.DSJ_12210"/>
<sequence length="37" mass="4198">MTRDPGIHPAPHTAQVHPDEVHNYYSGGWVLKKEEAE</sequence>
<organism evidence="1 2">
    <name type="scientific">Pantoea stewartii subsp. stewartii DC283</name>
    <dbReference type="NCBI Taxonomy" id="660596"/>
    <lineage>
        <taxon>Bacteria</taxon>
        <taxon>Pseudomonadati</taxon>
        <taxon>Pseudomonadota</taxon>
        <taxon>Gammaproteobacteria</taxon>
        <taxon>Enterobacterales</taxon>
        <taxon>Erwiniaceae</taxon>
        <taxon>Pantoea</taxon>
    </lineage>
</organism>
<gene>
    <name evidence="1" type="ORF">CKS_2624</name>
</gene>
<protein>
    <submittedName>
        <fullName evidence="1">Uncharacterized protein</fullName>
    </submittedName>
</protein>
<evidence type="ECO:0000313" key="2">
    <source>
        <dbReference type="Proteomes" id="UP000005050"/>
    </source>
</evidence>
<accession>H3RDQ3</accession>
<name>H3RDQ3_PANSE</name>
<dbReference type="PATRIC" id="fig|660596.6.peg.2176"/>
<evidence type="ECO:0000313" key="1">
    <source>
        <dbReference type="EMBL" id="EHU00492.1"/>
    </source>
</evidence>